<sequence length="507" mass="56223">MLTSHIDQINSGDAAPDLTRLASPTTKTRVFILSDIENEPDDQQSLVRYLLYANEFETQGICAVTSAWLPTRTAPEAMRTIINAYGKVVQNLNMHVHPDSQYPTAETLLQLVSSGSAVYGKEALSLPLSTGALNLVNALEESVEPLWVLSWGGTNVLAEALQHLRKTKSSAEEGILHSRLRVYTISDQDDTGEWIRNTFPDVFYICSIHGFGAFDMSTWQGISHPISGGDLTKVSTEWLHANIQKGPLGDVYPTSMHIMEGDTPTFLYLIQNGLGSPERPEFGSWGGRYRAVNVGSAHYADVVDTIIDAHMTKRTDQKATICRWRDHFQNDFMARIGWTLTSNFWQACHPPVPIVDGHQGPTCITRKVRSGNVIVLDAGGSYDPDHPEDNSQLEFQWYQYMEPTISHPIGAEAVPRCTIQPLSPPSVAGDKLPYNDSGFENVVLGSRVEIMIPDSKQPALFGLPAQHWLPYTGVSSMAYHIILQVSHKNVPFPVRRYLRIILDAGLS</sequence>
<name>A0A9W9RF82_9EURO</name>
<dbReference type="Pfam" id="PF21027">
    <property type="entry name" value="Sde0182_C"/>
    <property type="match status" value="1"/>
</dbReference>
<dbReference type="Gene3D" id="2.60.40.10">
    <property type="entry name" value="Immunoglobulins"/>
    <property type="match status" value="1"/>
</dbReference>
<dbReference type="RefSeq" id="XP_056549756.1">
    <property type="nucleotide sequence ID" value="XM_056703796.1"/>
</dbReference>
<feature type="region of interest" description="Disordered" evidence="1">
    <location>
        <begin position="1"/>
        <end position="20"/>
    </location>
</feature>
<reference evidence="4" key="1">
    <citation type="submission" date="2022-11" db="EMBL/GenBank/DDBJ databases">
        <authorList>
            <person name="Petersen C."/>
        </authorList>
    </citation>
    <scope>NUCLEOTIDE SEQUENCE</scope>
    <source>
        <strain evidence="4">IBT 29864</strain>
    </source>
</reference>
<dbReference type="InterPro" id="IPR013783">
    <property type="entry name" value="Ig-like_fold"/>
</dbReference>
<dbReference type="GO" id="GO:0016799">
    <property type="term" value="F:hydrolase activity, hydrolyzing N-glycosyl compounds"/>
    <property type="evidence" value="ECO:0007669"/>
    <property type="project" value="InterPro"/>
</dbReference>
<dbReference type="InterPro" id="IPR011483">
    <property type="entry name" value="Sde182_NH-like"/>
</dbReference>
<evidence type="ECO:0000313" key="5">
    <source>
        <dbReference type="Proteomes" id="UP001147782"/>
    </source>
</evidence>
<protein>
    <submittedName>
        <fullName evidence="4">DUF1593-domain-containing protein</fullName>
    </submittedName>
</protein>
<gene>
    <name evidence="4" type="ORF">N7496_010883</name>
</gene>
<dbReference type="Gene3D" id="3.90.245.10">
    <property type="entry name" value="Ribonucleoside hydrolase-like"/>
    <property type="match status" value="1"/>
</dbReference>
<proteinExistence type="predicted"/>
<feature type="domain" description="Cellulose-binding Sde182 C-terminal" evidence="3">
    <location>
        <begin position="374"/>
        <end position="503"/>
    </location>
</feature>
<organism evidence="4 5">
    <name type="scientific">Penicillium cataractarum</name>
    <dbReference type="NCBI Taxonomy" id="2100454"/>
    <lineage>
        <taxon>Eukaryota</taxon>
        <taxon>Fungi</taxon>
        <taxon>Dikarya</taxon>
        <taxon>Ascomycota</taxon>
        <taxon>Pezizomycotina</taxon>
        <taxon>Eurotiomycetes</taxon>
        <taxon>Eurotiomycetidae</taxon>
        <taxon>Eurotiales</taxon>
        <taxon>Aspergillaceae</taxon>
        <taxon>Penicillium</taxon>
    </lineage>
</organism>
<keyword evidence="5" id="KW-1185">Reference proteome</keyword>
<feature type="compositionally biased region" description="Polar residues" evidence="1">
    <location>
        <begin position="1"/>
        <end position="11"/>
    </location>
</feature>
<evidence type="ECO:0000313" key="4">
    <source>
        <dbReference type="EMBL" id="KAJ5358470.1"/>
    </source>
</evidence>
<feature type="domain" description="Cellulose-binding Sde182 nucleoside hydrolase-like" evidence="2">
    <location>
        <begin position="29"/>
        <end position="289"/>
    </location>
</feature>
<dbReference type="GeneID" id="81442975"/>
<reference evidence="4" key="2">
    <citation type="journal article" date="2023" name="IMA Fungus">
        <title>Comparative genomic study of the Penicillium genus elucidates a diverse pangenome and 15 lateral gene transfer events.</title>
        <authorList>
            <person name="Petersen C."/>
            <person name="Sorensen T."/>
            <person name="Nielsen M.R."/>
            <person name="Sondergaard T.E."/>
            <person name="Sorensen J.L."/>
            <person name="Fitzpatrick D.A."/>
            <person name="Frisvad J.C."/>
            <person name="Nielsen K.L."/>
        </authorList>
    </citation>
    <scope>NUCLEOTIDE SEQUENCE</scope>
    <source>
        <strain evidence="4">IBT 29864</strain>
    </source>
</reference>
<accession>A0A9W9RF82</accession>
<dbReference type="AlphaFoldDB" id="A0A9W9RF82"/>
<evidence type="ECO:0000259" key="2">
    <source>
        <dbReference type="Pfam" id="PF07632"/>
    </source>
</evidence>
<dbReference type="Proteomes" id="UP001147782">
    <property type="component" value="Unassembled WGS sequence"/>
</dbReference>
<evidence type="ECO:0000259" key="3">
    <source>
        <dbReference type="Pfam" id="PF21027"/>
    </source>
</evidence>
<dbReference type="InterPro" id="IPR036452">
    <property type="entry name" value="Ribo_hydro-like"/>
</dbReference>
<dbReference type="EMBL" id="JAPZBS010000009">
    <property type="protein sequence ID" value="KAJ5358470.1"/>
    <property type="molecule type" value="Genomic_DNA"/>
</dbReference>
<evidence type="ECO:0000256" key="1">
    <source>
        <dbReference type="SAM" id="MobiDB-lite"/>
    </source>
</evidence>
<comment type="caution">
    <text evidence="4">The sequence shown here is derived from an EMBL/GenBank/DDBJ whole genome shotgun (WGS) entry which is preliminary data.</text>
</comment>
<dbReference type="InterPro" id="IPR048527">
    <property type="entry name" value="Sde182_C"/>
</dbReference>
<dbReference type="Pfam" id="PF07632">
    <property type="entry name" value="Sde182_NH-like"/>
    <property type="match status" value="1"/>
</dbReference>
<dbReference type="OrthoDB" id="3592035at2759"/>